<dbReference type="AlphaFoldDB" id="A0A6N3X1T1"/>
<dbReference type="CDD" id="cd09755">
    <property type="entry name" value="Cas2_I-E"/>
    <property type="match status" value="1"/>
</dbReference>
<protein>
    <recommendedName>
        <fullName evidence="3">CRISPR-associated protein Cas2</fullName>
    </recommendedName>
</protein>
<evidence type="ECO:0008006" key="3">
    <source>
        <dbReference type="Google" id="ProtNLM"/>
    </source>
</evidence>
<dbReference type="Proteomes" id="UP000035054">
    <property type="component" value="Unassembled WGS sequence"/>
</dbReference>
<gene>
    <name evidence="1" type="ORF">TH68_10080</name>
</gene>
<dbReference type="Gene3D" id="3.30.70.240">
    <property type="match status" value="1"/>
</dbReference>
<evidence type="ECO:0000313" key="1">
    <source>
        <dbReference type="EMBL" id="KKZ10626.1"/>
    </source>
</evidence>
<comment type="caution">
    <text evidence="1">The sequence shown here is derived from an EMBL/GenBank/DDBJ whole genome shotgun (WGS) entry which is preliminary data.</text>
</comment>
<reference evidence="1 2" key="1">
    <citation type="submission" date="2015-01" db="EMBL/GenBank/DDBJ databases">
        <title>Lifestyle Evolution in Cyanobacterial Symbionts of Sponges.</title>
        <authorList>
            <person name="Burgsdorf I."/>
            <person name="Slaby B.M."/>
            <person name="Handley K.M."/>
            <person name="Haber M."/>
            <person name="Blom J."/>
            <person name="Marshall C.W."/>
            <person name="Gilbert J.A."/>
            <person name="Hentschel U."/>
            <person name="Steindler L."/>
        </authorList>
    </citation>
    <scope>NUCLEOTIDE SEQUENCE [LARGE SCALE GENOMIC DNA]</scope>
    <source>
        <strain evidence="1">142</strain>
    </source>
</reference>
<dbReference type="EMBL" id="JXUO01000310">
    <property type="protein sequence ID" value="KKZ10626.1"/>
    <property type="molecule type" value="Genomic_DNA"/>
</dbReference>
<proteinExistence type="predicted"/>
<name>A0A6N3X1T1_9SYNE</name>
<organism evidence="1 2">
    <name type="scientific">Candidatus Synechococcus spongiarum 142</name>
    <dbReference type="NCBI Taxonomy" id="1608213"/>
    <lineage>
        <taxon>Bacteria</taxon>
        <taxon>Bacillati</taxon>
        <taxon>Cyanobacteriota</taxon>
        <taxon>Cyanophyceae</taxon>
        <taxon>Synechococcales</taxon>
        <taxon>Synechococcaceae</taxon>
        <taxon>Synechococcus</taxon>
    </lineage>
</organism>
<evidence type="ECO:0000313" key="2">
    <source>
        <dbReference type="Proteomes" id="UP000035054"/>
    </source>
</evidence>
<sequence>MLVMILEAVPSSLRGELSRWLTPVCVGVYVGKVSTLVRDKLWERAVAKAGAGRIIQAWNQPGEPGYGLRAHGLTNSTLVDLEGLPMIAVRDAAWAEAMERFHLLPETHAKLDQEDLTPLNLDKTQ</sequence>
<dbReference type="NCBIfam" id="TIGR01873">
    <property type="entry name" value="cas_CT1978"/>
    <property type="match status" value="1"/>
</dbReference>
<dbReference type="InterPro" id="IPR010152">
    <property type="entry name" value="CRISPR-assoc_prot_Cas2_sub"/>
</dbReference>
<dbReference type="Pfam" id="PF09707">
    <property type="entry name" value="Cas_Cas2CT1978"/>
    <property type="match status" value="1"/>
</dbReference>
<accession>A0A6N3X1T1</accession>